<organism evidence="2 3">
    <name type="scientific">Anaerotignum lactatifermentans DSM 14214</name>
    <dbReference type="NCBI Taxonomy" id="1121323"/>
    <lineage>
        <taxon>Bacteria</taxon>
        <taxon>Bacillati</taxon>
        <taxon>Bacillota</taxon>
        <taxon>Clostridia</taxon>
        <taxon>Lachnospirales</taxon>
        <taxon>Anaerotignaceae</taxon>
        <taxon>Anaerotignum</taxon>
    </lineage>
</organism>
<evidence type="ECO:0000313" key="3">
    <source>
        <dbReference type="Proteomes" id="UP000183975"/>
    </source>
</evidence>
<name>A0A1M6YUR7_9FIRM</name>
<reference evidence="2 3" key="1">
    <citation type="submission" date="2016-11" db="EMBL/GenBank/DDBJ databases">
        <authorList>
            <person name="Jaros S."/>
            <person name="Januszkiewicz K."/>
            <person name="Wedrychowicz H."/>
        </authorList>
    </citation>
    <scope>NUCLEOTIDE SEQUENCE [LARGE SCALE GENOMIC DNA]</scope>
    <source>
        <strain evidence="2 3">DSM 14214</strain>
    </source>
</reference>
<dbReference type="OrthoDB" id="9781005at2"/>
<dbReference type="GO" id="GO:0015074">
    <property type="term" value="P:DNA integration"/>
    <property type="evidence" value="ECO:0007669"/>
    <property type="project" value="InterPro"/>
</dbReference>
<dbReference type="Pfam" id="PF13683">
    <property type="entry name" value="rve_3"/>
    <property type="match status" value="1"/>
</dbReference>
<accession>A0A1M6YUR7</accession>
<dbReference type="GO" id="GO:0003676">
    <property type="term" value="F:nucleic acid binding"/>
    <property type="evidence" value="ECO:0007669"/>
    <property type="project" value="InterPro"/>
</dbReference>
<dbReference type="InterPro" id="IPR036397">
    <property type="entry name" value="RNaseH_sf"/>
</dbReference>
<dbReference type="Proteomes" id="UP000183975">
    <property type="component" value="Unassembled WGS sequence"/>
</dbReference>
<protein>
    <submittedName>
        <fullName evidence="2">Integrase core domain-containing protein</fullName>
    </submittedName>
</protein>
<evidence type="ECO:0000259" key="1">
    <source>
        <dbReference type="PROSITE" id="PS50994"/>
    </source>
</evidence>
<feature type="non-terminal residue" evidence="2">
    <location>
        <position position="1"/>
    </location>
</feature>
<evidence type="ECO:0000313" key="2">
    <source>
        <dbReference type="EMBL" id="SHL21957.1"/>
    </source>
</evidence>
<dbReference type="AlphaFoldDB" id="A0A1M6YUR7"/>
<dbReference type="PROSITE" id="PS50994">
    <property type="entry name" value="INTEGRASE"/>
    <property type="match status" value="1"/>
</dbReference>
<dbReference type="Gene3D" id="3.30.420.10">
    <property type="entry name" value="Ribonuclease H-like superfamily/Ribonuclease H"/>
    <property type="match status" value="1"/>
</dbReference>
<dbReference type="EMBL" id="FRAH01000080">
    <property type="protein sequence ID" value="SHL21957.1"/>
    <property type="molecule type" value="Genomic_DNA"/>
</dbReference>
<dbReference type="InterPro" id="IPR001584">
    <property type="entry name" value="Integrase_cat-core"/>
</dbReference>
<feature type="domain" description="Integrase catalytic" evidence="1">
    <location>
        <begin position="1"/>
        <end position="107"/>
    </location>
</feature>
<dbReference type="InterPro" id="IPR012337">
    <property type="entry name" value="RNaseH-like_sf"/>
</dbReference>
<sequence>ECVQTDNGMEFTKRFSTPGQVTLTAFQRTLKEHGIRHKLIRPFTPRHNGKVERSHRKDNERFYATHTFYSFEDFSRQLQVYNRRDYNLFPMRPLGWKSPQTVLKEFIKEGVTYV</sequence>
<gene>
    <name evidence="2" type="ORF">SAMN02745138_03085</name>
</gene>
<keyword evidence="3" id="KW-1185">Reference proteome</keyword>
<dbReference type="SUPFAM" id="SSF53098">
    <property type="entry name" value="Ribonuclease H-like"/>
    <property type="match status" value="1"/>
</dbReference>
<dbReference type="RefSeq" id="WP_072853241.1">
    <property type="nucleotide sequence ID" value="NZ_FRAH01000080.1"/>
</dbReference>
<proteinExistence type="predicted"/>